<dbReference type="OrthoDB" id="9773956at2"/>
<dbReference type="Gene3D" id="1.10.287.130">
    <property type="match status" value="1"/>
</dbReference>
<keyword evidence="4" id="KW-0597">Phosphoprotein</keyword>
<dbReference type="GO" id="GO:0004721">
    <property type="term" value="F:phosphoprotein phosphatase activity"/>
    <property type="evidence" value="ECO:0007669"/>
    <property type="project" value="TreeGrafter"/>
</dbReference>
<dbReference type="InterPro" id="IPR050351">
    <property type="entry name" value="BphY/WalK/GraS-like"/>
</dbReference>
<reference evidence="10 11" key="1">
    <citation type="submission" date="2016-11" db="EMBL/GenBank/DDBJ databases">
        <authorList>
            <person name="Jaros S."/>
            <person name="Januszkiewicz K."/>
            <person name="Wedrychowicz H."/>
        </authorList>
    </citation>
    <scope>NUCLEOTIDE SEQUENCE [LARGE SCALE GENOMIC DNA]</scope>
    <source>
        <strain evidence="10 11">DSM 15930</strain>
    </source>
</reference>
<keyword evidence="8" id="KW-1133">Transmembrane helix</keyword>
<comment type="subcellular location">
    <subcellularLocation>
        <location evidence="2">Membrane</location>
    </subcellularLocation>
</comment>
<accession>A0A1M7KPV7</accession>
<dbReference type="Pfam" id="PF00512">
    <property type="entry name" value="HisKA"/>
    <property type="match status" value="1"/>
</dbReference>
<keyword evidence="7" id="KW-0902">Two-component regulatory system</keyword>
<evidence type="ECO:0000256" key="1">
    <source>
        <dbReference type="ARBA" id="ARBA00000085"/>
    </source>
</evidence>
<dbReference type="InterPro" id="IPR003594">
    <property type="entry name" value="HATPase_dom"/>
</dbReference>
<evidence type="ECO:0000256" key="6">
    <source>
        <dbReference type="ARBA" id="ARBA00022777"/>
    </source>
</evidence>
<protein>
    <recommendedName>
        <fullName evidence="3">histidine kinase</fullName>
        <ecNumber evidence="3">2.7.13.3</ecNumber>
    </recommendedName>
</protein>
<dbReference type="STRING" id="1120996.SAMN02746066_02874"/>
<dbReference type="PRINTS" id="PR00344">
    <property type="entry name" value="BCTRLSENSOR"/>
</dbReference>
<evidence type="ECO:0000256" key="8">
    <source>
        <dbReference type="SAM" id="Phobius"/>
    </source>
</evidence>
<dbReference type="EC" id="2.7.13.3" evidence="3"/>
<evidence type="ECO:0000256" key="4">
    <source>
        <dbReference type="ARBA" id="ARBA00022553"/>
    </source>
</evidence>
<keyword evidence="8" id="KW-0812">Transmembrane</keyword>
<dbReference type="InterPro" id="IPR003661">
    <property type="entry name" value="HisK_dim/P_dom"/>
</dbReference>
<dbReference type="PANTHER" id="PTHR45453">
    <property type="entry name" value="PHOSPHATE REGULON SENSOR PROTEIN PHOR"/>
    <property type="match status" value="1"/>
</dbReference>
<keyword evidence="6 10" id="KW-0418">Kinase</keyword>
<comment type="catalytic activity">
    <reaction evidence="1">
        <text>ATP + protein L-histidine = ADP + protein N-phospho-L-histidine.</text>
        <dbReference type="EC" id="2.7.13.3"/>
    </reaction>
</comment>
<proteinExistence type="predicted"/>
<dbReference type="CDD" id="cd00082">
    <property type="entry name" value="HisKA"/>
    <property type="match status" value="1"/>
</dbReference>
<keyword evidence="5" id="KW-0808">Transferase</keyword>
<dbReference type="GO" id="GO:0016036">
    <property type="term" value="P:cellular response to phosphate starvation"/>
    <property type="evidence" value="ECO:0007669"/>
    <property type="project" value="TreeGrafter"/>
</dbReference>
<dbReference type="Pfam" id="PF02518">
    <property type="entry name" value="HATPase_c"/>
    <property type="match status" value="1"/>
</dbReference>
<evidence type="ECO:0000313" key="11">
    <source>
        <dbReference type="Proteomes" id="UP000184038"/>
    </source>
</evidence>
<dbReference type="SUPFAM" id="SSF55874">
    <property type="entry name" value="ATPase domain of HSP90 chaperone/DNA topoisomerase II/histidine kinase"/>
    <property type="match status" value="1"/>
</dbReference>
<dbReference type="SMART" id="SM00388">
    <property type="entry name" value="HisKA"/>
    <property type="match status" value="1"/>
</dbReference>
<keyword evidence="11" id="KW-1185">Reference proteome</keyword>
<evidence type="ECO:0000256" key="7">
    <source>
        <dbReference type="ARBA" id="ARBA00023012"/>
    </source>
</evidence>
<evidence type="ECO:0000256" key="2">
    <source>
        <dbReference type="ARBA" id="ARBA00004370"/>
    </source>
</evidence>
<dbReference type="GO" id="GO:0005886">
    <property type="term" value="C:plasma membrane"/>
    <property type="evidence" value="ECO:0007669"/>
    <property type="project" value="TreeGrafter"/>
</dbReference>
<sequence length="324" mass="37056">MGLVIHGWCKEERFHEENGNKRGIVMSDTYIIVVFTILLLVILVLYVFEISRTRRILNHISNMLLEAKNGTFIESCYDETKLSSVEGQMKEWIASSITTSNQLEKERDCIKTTISDISHQTKTPISNISIYTELLSEQELPEDSKEYVQRLREQSQKLNFLIEALVKSSRLETKVVSILPKEHLIEDILEQICDHCDQKAKSRGILITKEIEPCSLQVDAKWTSEALLNILDNAIKYADEATIIKVVGIKYPMFYRIDITNRGIEVKQEEVNAIFGRFFRSDNVRDEDGVGLGLYLAREIVTLQGGYIKVKPGTEPTFSVFIPC</sequence>
<dbReference type="PROSITE" id="PS50109">
    <property type="entry name" value="HIS_KIN"/>
    <property type="match status" value="1"/>
</dbReference>
<dbReference type="InterPro" id="IPR004358">
    <property type="entry name" value="Sig_transdc_His_kin-like_C"/>
</dbReference>
<evidence type="ECO:0000313" key="10">
    <source>
        <dbReference type="EMBL" id="SHM67469.1"/>
    </source>
</evidence>
<dbReference type="Proteomes" id="UP000184038">
    <property type="component" value="Unassembled WGS sequence"/>
</dbReference>
<dbReference type="SMART" id="SM00387">
    <property type="entry name" value="HATPase_c"/>
    <property type="match status" value="1"/>
</dbReference>
<dbReference type="AlphaFoldDB" id="A0A1M7KPV7"/>
<keyword evidence="8" id="KW-0472">Membrane</keyword>
<feature type="transmembrane region" description="Helical" evidence="8">
    <location>
        <begin position="29"/>
        <end position="48"/>
    </location>
</feature>
<dbReference type="GO" id="GO:0000155">
    <property type="term" value="F:phosphorelay sensor kinase activity"/>
    <property type="evidence" value="ECO:0007669"/>
    <property type="project" value="InterPro"/>
</dbReference>
<dbReference type="InterPro" id="IPR036097">
    <property type="entry name" value="HisK_dim/P_sf"/>
</dbReference>
<organism evidence="10 11">
    <name type="scientific">Anaerosporobacter mobilis DSM 15930</name>
    <dbReference type="NCBI Taxonomy" id="1120996"/>
    <lineage>
        <taxon>Bacteria</taxon>
        <taxon>Bacillati</taxon>
        <taxon>Bacillota</taxon>
        <taxon>Clostridia</taxon>
        <taxon>Lachnospirales</taxon>
        <taxon>Lachnospiraceae</taxon>
        <taxon>Anaerosporobacter</taxon>
    </lineage>
</organism>
<gene>
    <name evidence="10" type="ORF">SAMN02746066_02874</name>
</gene>
<dbReference type="PANTHER" id="PTHR45453:SF1">
    <property type="entry name" value="PHOSPHATE REGULON SENSOR PROTEIN PHOR"/>
    <property type="match status" value="1"/>
</dbReference>
<evidence type="ECO:0000256" key="3">
    <source>
        <dbReference type="ARBA" id="ARBA00012438"/>
    </source>
</evidence>
<dbReference type="Gene3D" id="3.30.565.10">
    <property type="entry name" value="Histidine kinase-like ATPase, C-terminal domain"/>
    <property type="match status" value="1"/>
</dbReference>
<dbReference type="InterPro" id="IPR036890">
    <property type="entry name" value="HATPase_C_sf"/>
</dbReference>
<evidence type="ECO:0000256" key="5">
    <source>
        <dbReference type="ARBA" id="ARBA00022679"/>
    </source>
</evidence>
<feature type="domain" description="Histidine kinase" evidence="9">
    <location>
        <begin position="116"/>
        <end position="324"/>
    </location>
</feature>
<evidence type="ECO:0000259" key="9">
    <source>
        <dbReference type="PROSITE" id="PS50109"/>
    </source>
</evidence>
<dbReference type="SUPFAM" id="SSF47384">
    <property type="entry name" value="Homodimeric domain of signal transducing histidine kinase"/>
    <property type="match status" value="1"/>
</dbReference>
<name>A0A1M7KPV7_9FIRM</name>
<dbReference type="InterPro" id="IPR005467">
    <property type="entry name" value="His_kinase_dom"/>
</dbReference>
<dbReference type="EMBL" id="FRCP01000014">
    <property type="protein sequence ID" value="SHM67469.1"/>
    <property type="molecule type" value="Genomic_DNA"/>
</dbReference>